<proteinExistence type="inferred from homology"/>
<keyword evidence="2 6" id="KW-0055">Arginine biosynthesis</keyword>
<evidence type="ECO:0000259" key="7">
    <source>
        <dbReference type="SMART" id="SM00859"/>
    </source>
</evidence>
<dbReference type="CDD" id="cd23935">
    <property type="entry name" value="AGPR_2_C"/>
    <property type="match status" value="1"/>
</dbReference>
<evidence type="ECO:0000256" key="4">
    <source>
        <dbReference type="ARBA" id="ARBA00022857"/>
    </source>
</evidence>
<dbReference type="GO" id="GO:0051287">
    <property type="term" value="F:NAD binding"/>
    <property type="evidence" value="ECO:0007669"/>
    <property type="project" value="InterPro"/>
</dbReference>
<evidence type="ECO:0000313" key="9">
    <source>
        <dbReference type="Proteomes" id="UP000460257"/>
    </source>
</evidence>
<keyword evidence="5 6" id="KW-0560">Oxidoreductase</keyword>
<dbReference type="NCBIfam" id="TIGR01851">
    <property type="entry name" value="argC_other"/>
    <property type="match status" value="1"/>
</dbReference>
<dbReference type="GO" id="GO:0003942">
    <property type="term" value="F:N-acetyl-gamma-glutamyl-phosphate reductase activity"/>
    <property type="evidence" value="ECO:0007669"/>
    <property type="project" value="UniProtKB-UniRule"/>
</dbReference>
<reference evidence="8" key="1">
    <citation type="journal article" date="2020" name="Appl. Environ. Microbiol.">
        <title>Medium-Chain Fatty Acid Synthesis by 'Candidatus Weimeria bifida' gen. nov., sp. nov., and 'Candidatus Pseudoramibacter fermentans' sp. nov.</title>
        <authorList>
            <person name="Scarborough M.J."/>
            <person name="Myers K.S."/>
            <person name="Donohue T.J."/>
            <person name="Noguera D.R."/>
        </authorList>
    </citation>
    <scope>NUCLEOTIDE SEQUENCE</scope>
    <source>
        <strain evidence="8">LCO1.1</strain>
    </source>
</reference>
<dbReference type="HAMAP" id="MF_01110">
    <property type="entry name" value="ArgC_type2"/>
    <property type="match status" value="1"/>
</dbReference>
<dbReference type="SUPFAM" id="SSF51735">
    <property type="entry name" value="NAD(P)-binding Rossmann-fold domains"/>
    <property type="match status" value="1"/>
</dbReference>
<dbReference type="Proteomes" id="UP000460257">
    <property type="component" value="Unassembled WGS sequence"/>
</dbReference>
<comment type="caution">
    <text evidence="8">The sequence shown here is derived from an EMBL/GenBank/DDBJ whole genome shotgun (WGS) entry which is preliminary data.</text>
</comment>
<comment type="pathway">
    <text evidence="6">Amino-acid biosynthesis; L-arginine biosynthesis; N(2)-acetyl-L-ornithine from L-glutamate: step 3/4.</text>
</comment>
<dbReference type="GO" id="GO:0006526">
    <property type="term" value="P:L-arginine biosynthetic process"/>
    <property type="evidence" value="ECO:0007669"/>
    <property type="project" value="UniProtKB-UniRule"/>
</dbReference>
<evidence type="ECO:0000256" key="3">
    <source>
        <dbReference type="ARBA" id="ARBA00022605"/>
    </source>
</evidence>
<protein>
    <recommendedName>
        <fullName evidence="6">N-acetyl-gamma-glutamyl-phosphate reductase</fullName>
        <shortName evidence="6">AGPR</shortName>
        <ecNumber evidence="6">1.2.1.38</ecNumber>
    </recommendedName>
    <alternativeName>
        <fullName evidence="6">N-acetyl-glutamate semialdehyde dehydrogenase</fullName>
        <shortName evidence="6">NAGSA dehydrogenase</shortName>
    </alternativeName>
</protein>
<feature type="active site" evidence="6">
    <location>
        <position position="116"/>
    </location>
</feature>
<dbReference type="EMBL" id="VOGC01000002">
    <property type="protein sequence ID" value="MQN00751.1"/>
    <property type="molecule type" value="Genomic_DNA"/>
</dbReference>
<comment type="subcellular location">
    <subcellularLocation>
        <location evidence="6">Cytoplasm</location>
    </subcellularLocation>
</comment>
<keyword evidence="4 6" id="KW-0521">NADP</keyword>
<comment type="similarity">
    <text evidence="6">Belongs to the NAGSA dehydrogenase family. Type 2 subfamily.</text>
</comment>
<dbReference type="GO" id="GO:0005737">
    <property type="term" value="C:cytoplasm"/>
    <property type="evidence" value="ECO:0007669"/>
    <property type="project" value="UniProtKB-SubCell"/>
</dbReference>
<dbReference type="InterPro" id="IPR058924">
    <property type="entry name" value="AGPR_dimerisation_dom"/>
</dbReference>
<keyword evidence="9" id="KW-1185">Reference proteome</keyword>
<dbReference type="EC" id="1.2.1.38" evidence="6"/>
<keyword evidence="1 6" id="KW-0963">Cytoplasm</keyword>
<gene>
    <name evidence="6 8" type="primary">argC</name>
    <name evidence="8" type="ORF">FRC54_01995</name>
</gene>
<accession>A0A6N7IWV4</accession>
<dbReference type="CDD" id="cd17896">
    <property type="entry name" value="AGPR_2_N"/>
    <property type="match status" value="1"/>
</dbReference>
<keyword evidence="3 6" id="KW-0028">Amino-acid biosynthesis</keyword>
<dbReference type="InterPro" id="IPR050085">
    <property type="entry name" value="AGPR"/>
</dbReference>
<dbReference type="AlphaFoldDB" id="A0A6N7IWV4"/>
<dbReference type="SUPFAM" id="SSF55347">
    <property type="entry name" value="Glyceraldehyde-3-phosphate dehydrogenase-like, C-terminal domain"/>
    <property type="match status" value="1"/>
</dbReference>
<comment type="catalytic activity">
    <reaction evidence="6">
        <text>N-acetyl-L-glutamate 5-semialdehyde + phosphate + NADP(+) = N-acetyl-L-glutamyl 5-phosphate + NADPH + H(+)</text>
        <dbReference type="Rhea" id="RHEA:21588"/>
        <dbReference type="ChEBI" id="CHEBI:15378"/>
        <dbReference type="ChEBI" id="CHEBI:29123"/>
        <dbReference type="ChEBI" id="CHEBI:43474"/>
        <dbReference type="ChEBI" id="CHEBI:57783"/>
        <dbReference type="ChEBI" id="CHEBI:57936"/>
        <dbReference type="ChEBI" id="CHEBI:58349"/>
        <dbReference type="EC" id="1.2.1.38"/>
    </reaction>
</comment>
<dbReference type="SMART" id="SM00859">
    <property type="entry name" value="Semialdhyde_dh"/>
    <property type="match status" value="1"/>
</dbReference>
<dbReference type="InterPro" id="IPR000534">
    <property type="entry name" value="Semialdehyde_DH_NAD-bd"/>
</dbReference>
<comment type="function">
    <text evidence="6">Catalyzes the NADPH-dependent reduction of N-acetyl-5-glutamyl phosphate to yield N-acetyl-L-glutamate 5-semialdehyde.</text>
</comment>
<evidence type="ECO:0000313" key="8">
    <source>
        <dbReference type="EMBL" id="MQN00751.1"/>
    </source>
</evidence>
<dbReference type="Gene3D" id="3.40.50.720">
    <property type="entry name" value="NAD(P)-binding Rossmann-like Domain"/>
    <property type="match status" value="1"/>
</dbReference>
<name>A0A6N7IWV4_9FIRM</name>
<evidence type="ECO:0000256" key="1">
    <source>
        <dbReference type="ARBA" id="ARBA00022490"/>
    </source>
</evidence>
<evidence type="ECO:0000256" key="2">
    <source>
        <dbReference type="ARBA" id="ARBA00022571"/>
    </source>
</evidence>
<sequence length="311" mass="33895">MKPKIYIDGQSGTTGLQIYDRIGKRDDLELLRIDEDKRHDVEERKKFINAADIVFLCLPDAEAVHAVSLVGNDHVKIIDASTAHRTADGWAYGFPELKKGQREEIASSHRIANPGCHATGFISTVAPLVQAGILPKDYPVSFFSLTGYSGGGKKMIASYEADGRPESLSAPGIYGRNLKHKHIPEMVKYTGLSHTPVFLPVVDDYYKGMAGTLMLQNRMLNHGATAEDIWQAYKKHYDGETFVSVADMDEKPGTLYANELSGSNRLKIYVCGSDENTAITAVFDNLGKGASGAAVQNMNIALGLDETTGLV</sequence>
<dbReference type="Gene3D" id="3.30.360.10">
    <property type="entry name" value="Dihydrodipicolinate Reductase, domain 2"/>
    <property type="match status" value="1"/>
</dbReference>
<dbReference type="PANTHER" id="PTHR32338">
    <property type="entry name" value="N-ACETYL-GAMMA-GLUTAMYL-PHOSPHATE REDUCTASE, CHLOROPLASTIC-RELATED-RELATED"/>
    <property type="match status" value="1"/>
</dbReference>
<evidence type="ECO:0000256" key="6">
    <source>
        <dbReference type="HAMAP-Rule" id="MF_01110"/>
    </source>
</evidence>
<dbReference type="UniPathway" id="UPA00068">
    <property type="reaction ID" value="UER00108"/>
</dbReference>
<dbReference type="PANTHER" id="PTHR32338:SF10">
    <property type="entry name" value="N-ACETYL-GAMMA-GLUTAMYL-PHOSPHATE REDUCTASE, CHLOROPLASTIC-RELATED"/>
    <property type="match status" value="1"/>
</dbReference>
<dbReference type="Pfam" id="PF01118">
    <property type="entry name" value="Semialdhyde_dh"/>
    <property type="match status" value="1"/>
</dbReference>
<dbReference type="InterPro" id="IPR010136">
    <property type="entry name" value="AGPR_type-2"/>
</dbReference>
<dbReference type="Pfam" id="PF22698">
    <property type="entry name" value="Semialdhyde_dhC_1"/>
    <property type="match status" value="1"/>
</dbReference>
<feature type="domain" description="Semialdehyde dehydrogenase NAD-binding" evidence="7">
    <location>
        <begin position="4"/>
        <end position="105"/>
    </location>
</feature>
<dbReference type="InterPro" id="IPR036291">
    <property type="entry name" value="NAD(P)-bd_dom_sf"/>
</dbReference>
<organism evidence="8 9">
    <name type="scientific">Candidatus Weimeria bifida</name>
    <dbReference type="NCBI Taxonomy" id="2599074"/>
    <lineage>
        <taxon>Bacteria</taxon>
        <taxon>Bacillati</taxon>
        <taxon>Bacillota</taxon>
        <taxon>Clostridia</taxon>
        <taxon>Lachnospirales</taxon>
        <taxon>Lachnospiraceae</taxon>
        <taxon>Candidatus Weimeria</taxon>
    </lineage>
</organism>
<evidence type="ECO:0000256" key="5">
    <source>
        <dbReference type="ARBA" id="ARBA00023002"/>
    </source>
</evidence>